<reference evidence="4" key="1">
    <citation type="journal article" date="2014" name="Int. J. Syst. Evol. Microbiol.">
        <title>Complete genome sequence of Corynebacterium casei LMG S-19264T (=DSM 44701T), isolated from a smear-ripened cheese.</title>
        <authorList>
            <consortium name="US DOE Joint Genome Institute (JGI-PGF)"/>
            <person name="Walter F."/>
            <person name="Albersmeier A."/>
            <person name="Kalinowski J."/>
            <person name="Ruckert C."/>
        </authorList>
    </citation>
    <scope>NUCLEOTIDE SEQUENCE</scope>
    <source>
        <strain evidence="4">JCM 30078</strain>
    </source>
</reference>
<organism evidence="4 5">
    <name type="scientific">Pseudomonas matsuisoli</name>
    <dbReference type="NCBI Taxonomy" id="1515666"/>
    <lineage>
        <taxon>Bacteria</taxon>
        <taxon>Pseudomonadati</taxon>
        <taxon>Pseudomonadota</taxon>
        <taxon>Gammaproteobacteria</taxon>
        <taxon>Pseudomonadales</taxon>
        <taxon>Pseudomonadaceae</taxon>
        <taxon>Pseudomonas</taxon>
    </lineage>
</organism>
<evidence type="ECO:0000256" key="3">
    <source>
        <dbReference type="SAM" id="SignalP"/>
    </source>
</evidence>
<accession>A0A917PVP8</accession>
<evidence type="ECO:0000256" key="1">
    <source>
        <dbReference type="ARBA" id="ARBA00009766"/>
    </source>
</evidence>
<proteinExistence type="inferred from homology"/>
<sequence>MKWCAWVVLPVMLASFTAQAQVVFEGADILQEGDRLTAEVVQQGTPHSAYIAQTNQTDSHVSIEQKGYQLNGWVVQYYGTRSTVMVDQEGSFNYAGVAQSGRFEGDNHARVQQNGTGNSTSIRQYHGGNSFDARIDGNDNVIDELYMFEGNATTVVQQGNGNDIRWGYLWGGTAMFMQYGDANQIDFGASYSTEIDQLSVEQRGTLNHAGLELANLGGTLNVIQVGDRNDLSASISGAGNNVSSTSAGDDNRIELDVVGDANLVSLQQSGIENAIDASLRASSAGLSISQSGGANNALVTLLDGAAGIYQTGNSNVANIHQVIR</sequence>
<feature type="chain" id="PRO_5036813738" description="Curlin associated repeat-containing protein" evidence="3">
    <location>
        <begin position="21"/>
        <end position="324"/>
    </location>
</feature>
<protein>
    <recommendedName>
        <fullName evidence="6">Curlin associated repeat-containing protein</fullName>
    </recommendedName>
</protein>
<evidence type="ECO:0000313" key="4">
    <source>
        <dbReference type="EMBL" id="GGJ94139.1"/>
    </source>
</evidence>
<dbReference type="RefSeq" id="WP_188983101.1">
    <property type="nucleotide sequence ID" value="NZ_BMPO01000004.1"/>
</dbReference>
<comment type="similarity">
    <text evidence="1">Belongs to the CsgA/CsgB family.</text>
</comment>
<name>A0A917PVP8_9PSED</name>
<evidence type="ECO:0000256" key="2">
    <source>
        <dbReference type="ARBA" id="ARBA00022729"/>
    </source>
</evidence>
<dbReference type="Proteomes" id="UP000635983">
    <property type="component" value="Unassembled WGS sequence"/>
</dbReference>
<dbReference type="Pfam" id="PF07012">
    <property type="entry name" value="Curlin_rpt"/>
    <property type="match status" value="2"/>
</dbReference>
<dbReference type="InterPro" id="IPR009742">
    <property type="entry name" value="Curlin_rpt"/>
</dbReference>
<evidence type="ECO:0000313" key="5">
    <source>
        <dbReference type="Proteomes" id="UP000635983"/>
    </source>
</evidence>
<dbReference type="GO" id="GO:0007155">
    <property type="term" value="P:cell adhesion"/>
    <property type="evidence" value="ECO:0007669"/>
    <property type="project" value="InterPro"/>
</dbReference>
<keyword evidence="2 3" id="KW-0732">Signal</keyword>
<reference evidence="4" key="2">
    <citation type="submission" date="2020-09" db="EMBL/GenBank/DDBJ databases">
        <authorList>
            <person name="Sun Q."/>
            <person name="Ohkuma M."/>
        </authorList>
    </citation>
    <scope>NUCLEOTIDE SEQUENCE</scope>
    <source>
        <strain evidence="4">JCM 30078</strain>
    </source>
</reference>
<evidence type="ECO:0008006" key="6">
    <source>
        <dbReference type="Google" id="ProtNLM"/>
    </source>
</evidence>
<dbReference type="EMBL" id="BMPO01000004">
    <property type="protein sequence ID" value="GGJ94139.1"/>
    <property type="molecule type" value="Genomic_DNA"/>
</dbReference>
<gene>
    <name evidence="4" type="ORF">GCM10009304_20230</name>
</gene>
<dbReference type="AlphaFoldDB" id="A0A917PVP8"/>
<dbReference type="GO" id="GO:0009289">
    <property type="term" value="C:pilus"/>
    <property type="evidence" value="ECO:0007669"/>
    <property type="project" value="InterPro"/>
</dbReference>
<feature type="signal peptide" evidence="3">
    <location>
        <begin position="1"/>
        <end position="20"/>
    </location>
</feature>
<keyword evidence="5" id="KW-1185">Reference proteome</keyword>
<comment type="caution">
    <text evidence="4">The sequence shown here is derived from an EMBL/GenBank/DDBJ whole genome shotgun (WGS) entry which is preliminary data.</text>
</comment>